<dbReference type="InterPro" id="IPR054542">
    <property type="entry name" value="Cys_met_metab_PP"/>
</dbReference>
<evidence type="ECO:0000256" key="5">
    <source>
        <dbReference type="ARBA" id="ARBA00022898"/>
    </source>
</evidence>
<evidence type="ECO:0000256" key="2">
    <source>
        <dbReference type="ARBA" id="ARBA00009077"/>
    </source>
</evidence>
<evidence type="ECO:0000256" key="3">
    <source>
        <dbReference type="ARBA" id="ARBA00012224"/>
    </source>
</evidence>
<name>A0ABY5P072_9ENTE</name>
<evidence type="ECO:0000313" key="10">
    <source>
        <dbReference type="Proteomes" id="UP001058273"/>
    </source>
</evidence>
<evidence type="ECO:0000256" key="7">
    <source>
        <dbReference type="ARBA" id="ARBA00023239"/>
    </source>
</evidence>
<evidence type="ECO:0000256" key="8">
    <source>
        <dbReference type="RuleBase" id="RU362118"/>
    </source>
</evidence>
<evidence type="ECO:0000313" key="9">
    <source>
        <dbReference type="EMBL" id="UUV99317.1"/>
    </source>
</evidence>
<dbReference type="InterPro" id="IPR000277">
    <property type="entry name" value="Cys/Met-Metab_PyrdxlP-dep_enz"/>
</dbReference>
<sequence>MNINTKLLHGYSVIDKETGAASIPKYQTSTFHQDDVFHHTGYNYTRFGNPTITAVEECIASLENASYGLAFSSGMAAINSVLFMLSQGDHLILGKNIYGGTYHIVTEFLTRFGVEHTFVDESDVSAWENAIRPNTKLFYLETPSNPLLTITDLKAVCHLAKKHGILTACDNTFMTPIHQQPLDFGVDIVIHSATKFINGHSDILAGLIATNDEDLYLTLKKHQKALGSILGVEDAWLLLRGVKTMGLRMKQSVKNAAKIADFLSNHDEIKSVYYPGLTSHPQADIHQAQTQSGGAVLSFELSCEDKVADFFNKCQIPIVAVSLGGVESILSYPWTMSHACMPEEERIKMGVTSTLIRLSCGIEDCNDLISDLENALK</sequence>
<dbReference type="PIRSF" id="PIRSF001434">
    <property type="entry name" value="CGS"/>
    <property type="match status" value="1"/>
</dbReference>
<comment type="cofactor">
    <cofactor evidence="1 8">
        <name>pyridoxal 5'-phosphate</name>
        <dbReference type="ChEBI" id="CHEBI:597326"/>
    </cofactor>
</comment>
<protein>
    <recommendedName>
        <fullName evidence="3">cysteine-S-conjugate beta-lyase</fullName>
        <ecNumber evidence="3">4.4.1.13</ecNumber>
    </recommendedName>
</protein>
<dbReference type="Proteomes" id="UP001058273">
    <property type="component" value="Chromosome"/>
</dbReference>
<reference evidence="9" key="1">
    <citation type="submission" date="2022-08" db="EMBL/GenBank/DDBJ databases">
        <title>Genome sequence of Vagococcus luciliae DSM 112651.</title>
        <authorList>
            <person name="Juan G."/>
            <person name="Anja P."/>
            <person name="Rolf D."/>
            <person name="Kampfer P."/>
            <person name="Vilcinskas A."/>
        </authorList>
    </citation>
    <scope>NUCLEOTIDE SEQUENCE</scope>
    <source>
        <strain evidence="9">G314FT</strain>
    </source>
</reference>
<keyword evidence="5 8" id="KW-0663">Pyridoxal phosphate</keyword>
<accession>A0ABY5P072</accession>
<dbReference type="RefSeq" id="WP_257700055.1">
    <property type="nucleotide sequence ID" value="NZ_CP102451.1"/>
</dbReference>
<keyword evidence="7 9" id="KW-0456">Lyase</keyword>
<evidence type="ECO:0000256" key="1">
    <source>
        <dbReference type="ARBA" id="ARBA00001933"/>
    </source>
</evidence>
<dbReference type="EMBL" id="CP102451">
    <property type="protein sequence ID" value="UUV99317.1"/>
    <property type="molecule type" value="Genomic_DNA"/>
</dbReference>
<dbReference type="GO" id="GO:0047804">
    <property type="term" value="F:cysteine-S-conjugate beta-lyase activity"/>
    <property type="evidence" value="ECO:0007669"/>
    <property type="project" value="UniProtKB-EC"/>
</dbReference>
<evidence type="ECO:0000256" key="4">
    <source>
        <dbReference type="ARBA" id="ARBA00022605"/>
    </source>
</evidence>
<evidence type="ECO:0000256" key="6">
    <source>
        <dbReference type="ARBA" id="ARBA00023167"/>
    </source>
</evidence>
<dbReference type="Gene3D" id="3.90.1150.10">
    <property type="entry name" value="Aspartate Aminotransferase, domain 1"/>
    <property type="match status" value="1"/>
</dbReference>
<dbReference type="InterPro" id="IPR015421">
    <property type="entry name" value="PyrdxlP-dep_Trfase_major"/>
</dbReference>
<keyword evidence="4" id="KW-0028">Amino-acid biosynthesis</keyword>
<keyword evidence="10" id="KW-1185">Reference proteome</keyword>
<dbReference type="EC" id="4.4.1.13" evidence="3"/>
<proteinExistence type="inferred from homology"/>
<reference evidence="9" key="2">
    <citation type="submission" date="2022-08" db="EMBL/GenBank/DDBJ databases">
        <authorList>
            <person name="Poehlein A."/>
            <person name="Guzman J."/>
            <person name="Daniel R."/>
            <person name="Vilcinskas A."/>
        </authorList>
    </citation>
    <scope>NUCLEOTIDE SEQUENCE</scope>
    <source>
        <strain evidence="9">G314FT</strain>
    </source>
</reference>
<dbReference type="InterPro" id="IPR015424">
    <property type="entry name" value="PyrdxlP-dep_Trfase"/>
</dbReference>
<keyword evidence="6" id="KW-0486">Methionine biosynthesis</keyword>
<comment type="similarity">
    <text evidence="2 8">Belongs to the trans-sulfuration enzymes family.</text>
</comment>
<dbReference type="SUPFAM" id="SSF53383">
    <property type="entry name" value="PLP-dependent transferases"/>
    <property type="match status" value="1"/>
</dbReference>
<dbReference type="Pfam" id="PF01053">
    <property type="entry name" value="Cys_Met_Meta_PP"/>
    <property type="match status" value="1"/>
</dbReference>
<dbReference type="PROSITE" id="PS00868">
    <property type="entry name" value="CYS_MET_METAB_PP"/>
    <property type="match status" value="1"/>
</dbReference>
<gene>
    <name evidence="9" type="primary">metC</name>
    <name evidence="9" type="ORF">G314FT_14780</name>
</gene>
<dbReference type="PANTHER" id="PTHR11808">
    <property type="entry name" value="TRANS-SULFURATION ENZYME FAMILY MEMBER"/>
    <property type="match status" value="1"/>
</dbReference>
<organism evidence="9 10">
    <name type="scientific">Vagococcus luciliae</name>
    <dbReference type="NCBI Taxonomy" id="2920380"/>
    <lineage>
        <taxon>Bacteria</taxon>
        <taxon>Bacillati</taxon>
        <taxon>Bacillota</taxon>
        <taxon>Bacilli</taxon>
        <taxon>Lactobacillales</taxon>
        <taxon>Enterococcaceae</taxon>
        <taxon>Vagococcus</taxon>
    </lineage>
</organism>
<dbReference type="InterPro" id="IPR015422">
    <property type="entry name" value="PyrdxlP-dep_Trfase_small"/>
</dbReference>
<dbReference type="Gene3D" id="3.40.640.10">
    <property type="entry name" value="Type I PLP-dependent aspartate aminotransferase-like (Major domain)"/>
    <property type="match status" value="1"/>
</dbReference>
<dbReference type="PANTHER" id="PTHR11808:SF50">
    <property type="entry name" value="CYSTATHIONINE BETA-LYASE"/>
    <property type="match status" value="1"/>
</dbReference>
<dbReference type="CDD" id="cd00614">
    <property type="entry name" value="CGS_like"/>
    <property type="match status" value="1"/>
</dbReference>